<organism evidence="1 2">
    <name type="scientific">Hygrophoropsis aurantiaca</name>
    <dbReference type="NCBI Taxonomy" id="72124"/>
    <lineage>
        <taxon>Eukaryota</taxon>
        <taxon>Fungi</taxon>
        <taxon>Dikarya</taxon>
        <taxon>Basidiomycota</taxon>
        <taxon>Agaricomycotina</taxon>
        <taxon>Agaricomycetes</taxon>
        <taxon>Agaricomycetidae</taxon>
        <taxon>Boletales</taxon>
        <taxon>Coniophorineae</taxon>
        <taxon>Hygrophoropsidaceae</taxon>
        <taxon>Hygrophoropsis</taxon>
    </lineage>
</organism>
<keyword evidence="2" id="KW-1185">Reference proteome</keyword>
<evidence type="ECO:0000313" key="2">
    <source>
        <dbReference type="Proteomes" id="UP000790377"/>
    </source>
</evidence>
<dbReference type="EMBL" id="MU268112">
    <property type="protein sequence ID" value="KAH7905852.1"/>
    <property type="molecule type" value="Genomic_DNA"/>
</dbReference>
<gene>
    <name evidence="1" type="ORF">BJ138DRAFT_1118101</name>
</gene>
<name>A0ACB7ZYX1_9AGAM</name>
<proteinExistence type="predicted"/>
<comment type="caution">
    <text evidence="1">The sequence shown here is derived from an EMBL/GenBank/DDBJ whole genome shotgun (WGS) entry which is preliminary data.</text>
</comment>
<accession>A0ACB7ZYX1</accession>
<reference evidence="1" key="1">
    <citation type="journal article" date="2021" name="New Phytol.">
        <title>Evolutionary innovations through gain and loss of genes in the ectomycorrhizal Boletales.</title>
        <authorList>
            <person name="Wu G."/>
            <person name="Miyauchi S."/>
            <person name="Morin E."/>
            <person name="Kuo A."/>
            <person name="Drula E."/>
            <person name="Varga T."/>
            <person name="Kohler A."/>
            <person name="Feng B."/>
            <person name="Cao Y."/>
            <person name="Lipzen A."/>
            <person name="Daum C."/>
            <person name="Hundley H."/>
            <person name="Pangilinan J."/>
            <person name="Johnson J."/>
            <person name="Barry K."/>
            <person name="LaButti K."/>
            <person name="Ng V."/>
            <person name="Ahrendt S."/>
            <person name="Min B."/>
            <person name="Choi I.G."/>
            <person name="Park H."/>
            <person name="Plett J.M."/>
            <person name="Magnuson J."/>
            <person name="Spatafora J.W."/>
            <person name="Nagy L.G."/>
            <person name="Henrissat B."/>
            <person name="Grigoriev I.V."/>
            <person name="Yang Z.L."/>
            <person name="Xu J."/>
            <person name="Martin F.M."/>
        </authorList>
    </citation>
    <scope>NUCLEOTIDE SEQUENCE</scope>
    <source>
        <strain evidence="1">ATCC 28755</strain>
    </source>
</reference>
<dbReference type="Proteomes" id="UP000790377">
    <property type="component" value="Unassembled WGS sequence"/>
</dbReference>
<protein>
    <submittedName>
        <fullName evidence="1">Uncharacterized protein</fullName>
    </submittedName>
</protein>
<evidence type="ECO:0000313" key="1">
    <source>
        <dbReference type="EMBL" id="KAH7905852.1"/>
    </source>
</evidence>
<sequence>MKPKALKPATRAVLQRGLFTGICFDIKFFASSRPREPIYAYRAILDSGLLQLCSDHSVHDNANASSTSTQTIDDVMQRYEWDSEISFDHYETDSDFDEIEIEERGGGDPDSLNEKHKQQPNDAVVEEAPLAYSSSHSAVCTIRVNGVALKTLKALIYHCYTTEIFFSPLKSAVAEKDQKLDPDRIYCSPKSMYRLADKIGSTKLKKLALQSIRSSLSKNNVVHEIFSPFTSRYPEVLKIELDVLVLHLDDSEVFQALSDKLVVVSSGGIPYSHEILIDLMRRLGDLTQPRAPPSVPPIWDQKPEDLMKAETGALAAVAESEAISAVADTGASNAIAETEASNAITETEATTAVAETEETAAEAETEATTSVARKKGKAGGRGGAKKKK</sequence>